<dbReference type="InterPro" id="IPR052728">
    <property type="entry name" value="O2_lipid_transport_reg"/>
</dbReference>
<evidence type="ECO:0000313" key="2">
    <source>
        <dbReference type="EMBL" id="JAT31508.1"/>
    </source>
</evidence>
<sequence>ALTGGEAKWTLNVDVLPHLLASDLSETCRTEAKVLQDHLTRLDIWAVKMYDASARLGSGMLNGNINQFGDYDQCVSVQQRDLGIVGQYCLAVIYMELRDSESDPNLATILDLVQSHQALPSSFTDGNTLLPTFSSVSWGICVPSACSSLDVAQALTASLRSHNHTFLIHVRVDQDSCEVQRPRNLFSISL</sequence>
<evidence type="ECO:0000259" key="1">
    <source>
        <dbReference type="SMART" id="SM00703"/>
    </source>
</evidence>
<name>A0A1B6M6G4_9HEMI</name>
<dbReference type="AlphaFoldDB" id="A0A1B6M6G4"/>
<proteinExistence type="predicted"/>
<reference evidence="2" key="1">
    <citation type="submission" date="2015-11" db="EMBL/GenBank/DDBJ databases">
        <title>De novo transcriptome assembly of four potential Pierce s Disease insect vectors from Arizona vineyards.</title>
        <authorList>
            <person name="Tassone E.E."/>
        </authorList>
    </citation>
    <scope>NUCLEOTIDE SEQUENCE</scope>
</reference>
<feature type="non-terminal residue" evidence="2">
    <location>
        <position position="1"/>
    </location>
</feature>
<dbReference type="InterPro" id="IPR006621">
    <property type="entry name" value="Nose-resist-to-fluoxetine_N"/>
</dbReference>
<protein>
    <recommendedName>
        <fullName evidence="1">Nose resistant-to-fluoxetine protein N-terminal domain-containing protein</fullName>
    </recommendedName>
</protein>
<dbReference type="PANTHER" id="PTHR11161:SF4">
    <property type="entry name" value="DROP DEAD"/>
    <property type="match status" value="1"/>
</dbReference>
<evidence type="ECO:0000313" key="3">
    <source>
        <dbReference type="EMBL" id="JAT32359.1"/>
    </source>
</evidence>
<gene>
    <name evidence="2" type="ORF">g.7022</name>
    <name evidence="3" type="ORF">g.7023</name>
</gene>
<dbReference type="EMBL" id="GEBQ01008469">
    <property type="protein sequence ID" value="JAT31508.1"/>
    <property type="molecule type" value="Transcribed_RNA"/>
</dbReference>
<dbReference type="PANTHER" id="PTHR11161">
    <property type="entry name" value="O-ACYLTRANSFERASE"/>
    <property type="match status" value="1"/>
</dbReference>
<organism evidence="2">
    <name type="scientific">Graphocephala atropunctata</name>
    <dbReference type="NCBI Taxonomy" id="36148"/>
    <lineage>
        <taxon>Eukaryota</taxon>
        <taxon>Metazoa</taxon>
        <taxon>Ecdysozoa</taxon>
        <taxon>Arthropoda</taxon>
        <taxon>Hexapoda</taxon>
        <taxon>Insecta</taxon>
        <taxon>Pterygota</taxon>
        <taxon>Neoptera</taxon>
        <taxon>Paraneoptera</taxon>
        <taxon>Hemiptera</taxon>
        <taxon>Auchenorrhyncha</taxon>
        <taxon>Membracoidea</taxon>
        <taxon>Cicadellidae</taxon>
        <taxon>Cicadellinae</taxon>
        <taxon>Cicadellini</taxon>
        <taxon>Graphocephala</taxon>
    </lineage>
</organism>
<dbReference type="SMART" id="SM00703">
    <property type="entry name" value="NRF"/>
    <property type="match status" value="1"/>
</dbReference>
<dbReference type="EMBL" id="GEBQ01007618">
    <property type="protein sequence ID" value="JAT32359.1"/>
    <property type="molecule type" value="Transcribed_RNA"/>
</dbReference>
<dbReference type="Pfam" id="PF20146">
    <property type="entry name" value="NRF"/>
    <property type="match status" value="1"/>
</dbReference>
<accession>A0A1B6M6G4</accession>
<feature type="domain" description="Nose resistant-to-fluoxetine protein N-terminal" evidence="1">
    <location>
        <begin position="25"/>
        <end position="179"/>
    </location>
</feature>